<dbReference type="RefSeq" id="WP_012852462.1">
    <property type="nucleotide sequence ID" value="NC_013510.1"/>
</dbReference>
<dbReference type="PRINTS" id="PR01853">
    <property type="entry name" value="YAJCTRNLCASE"/>
</dbReference>
<dbReference type="AlphaFoldDB" id="D1AEV3"/>
<keyword evidence="4" id="KW-1003">Cell membrane</keyword>
<dbReference type="InterPro" id="IPR003849">
    <property type="entry name" value="Preprotein_translocase_YajC"/>
</dbReference>
<keyword evidence="9 11" id="KW-0472">Membrane</keyword>
<accession>D1AEV3</accession>
<evidence type="ECO:0000256" key="4">
    <source>
        <dbReference type="ARBA" id="ARBA00022475"/>
    </source>
</evidence>
<gene>
    <name evidence="12" type="ordered locus">Tcur_2112</name>
</gene>
<dbReference type="EMBL" id="CP001738">
    <property type="protein sequence ID" value="ACY97678.1"/>
    <property type="molecule type" value="Genomic_DNA"/>
</dbReference>
<feature type="compositionally biased region" description="Basic and acidic residues" evidence="10">
    <location>
        <begin position="122"/>
        <end position="134"/>
    </location>
</feature>
<evidence type="ECO:0000256" key="9">
    <source>
        <dbReference type="ARBA" id="ARBA00023136"/>
    </source>
</evidence>
<dbReference type="SMART" id="SM01323">
    <property type="entry name" value="YajC"/>
    <property type="match status" value="1"/>
</dbReference>
<dbReference type="Pfam" id="PF02699">
    <property type="entry name" value="YajC"/>
    <property type="match status" value="1"/>
</dbReference>
<evidence type="ECO:0000256" key="11">
    <source>
        <dbReference type="SAM" id="Phobius"/>
    </source>
</evidence>
<dbReference type="Proteomes" id="UP000001918">
    <property type="component" value="Chromosome"/>
</dbReference>
<organism evidence="12 13">
    <name type="scientific">Thermomonospora curvata (strain ATCC 19995 / DSM 43183 / JCM 3096 / KCTC 9072 / NBRC 15933 / NCIMB 10081 / Henssen B9)</name>
    <dbReference type="NCBI Taxonomy" id="471852"/>
    <lineage>
        <taxon>Bacteria</taxon>
        <taxon>Bacillati</taxon>
        <taxon>Actinomycetota</taxon>
        <taxon>Actinomycetes</taxon>
        <taxon>Streptosporangiales</taxon>
        <taxon>Thermomonosporaceae</taxon>
        <taxon>Thermomonospora</taxon>
    </lineage>
</organism>
<evidence type="ECO:0000256" key="10">
    <source>
        <dbReference type="SAM" id="MobiDB-lite"/>
    </source>
</evidence>
<dbReference type="NCBIfam" id="TIGR00739">
    <property type="entry name" value="yajC"/>
    <property type="match status" value="1"/>
</dbReference>
<sequence>MGDSMLLAQTSSGSGAFNLILLLAIPIVFYLLLIRPQNKRRREQMQMLNSLRPGVRVMTTSGMFADVVAVDDDGVVLEIAPGVEARFVKQAVMNVVSDDAADGDADDEADETGEDAGSGVELSKDGDKKPGGTD</sequence>
<feature type="region of interest" description="Disordered" evidence="10">
    <location>
        <begin position="99"/>
        <end position="134"/>
    </location>
</feature>
<keyword evidence="3" id="KW-0813">Transport</keyword>
<dbReference type="KEGG" id="tcu:Tcur_2112"/>
<reference evidence="12 13" key="1">
    <citation type="journal article" date="2011" name="Stand. Genomic Sci.">
        <title>Complete genome sequence of Thermomonospora curvata type strain (B9).</title>
        <authorList>
            <person name="Chertkov O."/>
            <person name="Sikorski J."/>
            <person name="Nolan M."/>
            <person name="Lapidus A."/>
            <person name="Lucas S."/>
            <person name="Del Rio T.G."/>
            <person name="Tice H."/>
            <person name="Cheng J.F."/>
            <person name="Goodwin L."/>
            <person name="Pitluck S."/>
            <person name="Liolios K."/>
            <person name="Ivanova N."/>
            <person name="Mavromatis K."/>
            <person name="Mikhailova N."/>
            <person name="Ovchinnikova G."/>
            <person name="Pati A."/>
            <person name="Chen A."/>
            <person name="Palaniappan K."/>
            <person name="Djao O.D."/>
            <person name="Land M."/>
            <person name="Hauser L."/>
            <person name="Chang Y.J."/>
            <person name="Jeffries C.D."/>
            <person name="Brettin T."/>
            <person name="Han C."/>
            <person name="Detter J.C."/>
            <person name="Rohde M."/>
            <person name="Goker M."/>
            <person name="Woyke T."/>
            <person name="Bristow J."/>
            <person name="Eisen J.A."/>
            <person name="Markowitz V."/>
            <person name="Hugenholtz P."/>
            <person name="Klenk H.P."/>
            <person name="Kyrpides N.C."/>
        </authorList>
    </citation>
    <scope>NUCLEOTIDE SEQUENCE [LARGE SCALE GENOMIC DNA]</scope>
    <source>
        <strain evidence="13">ATCC 19995 / DSM 43183 / JCM 3096 / KCTC 9072 / NBRC 15933 / NCIMB 10081 / Henssen B9</strain>
    </source>
</reference>
<evidence type="ECO:0000256" key="7">
    <source>
        <dbReference type="ARBA" id="ARBA00022989"/>
    </source>
</evidence>
<keyword evidence="8" id="KW-0811">Translocation</keyword>
<evidence type="ECO:0000256" key="1">
    <source>
        <dbReference type="ARBA" id="ARBA00004162"/>
    </source>
</evidence>
<dbReference type="PANTHER" id="PTHR33909">
    <property type="entry name" value="SEC TRANSLOCON ACCESSORY COMPLEX SUBUNIT YAJC"/>
    <property type="match status" value="1"/>
</dbReference>
<dbReference type="HOGENOM" id="CLU_116157_4_5_11"/>
<dbReference type="eggNOG" id="COG1862">
    <property type="taxonomic scope" value="Bacteria"/>
</dbReference>
<keyword evidence="13" id="KW-1185">Reference proteome</keyword>
<name>D1AEV3_THECD</name>
<comment type="similarity">
    <text evidence="2">Belongs to the YajC family.</text>
</comment>
<evidence type="ECO:0000256" key="8">
    <source>
        <dbReference type="ARBA" id="ARBA00023010"/>
    </source>
</evidence>
<dbReference type="STRING" id="471852.Tcur_2112"/>
<evidence type="ECO:0000256" key="3">
    <source>
        <dbReference type="ARBA" id="ARBA00022448"/>
    </source>
</evidence>
<protein>
    <submittedName>
        <fullName evidence="12">Preprotein translocase, YajC subunit</fullName>
    </submittedName>
</protein>
<evidence type="ECO:0000256" key="2">
    <source>
        <dbReference type="ARBA" id="ARBA00006742"/>
    </source>
</evidence>
<keyword evidence="5 11" id="KW-0812">Transmembrane</keyword>
<proteinExistence type="inferred from homology"/>
<keyword evidence="6" id="KW-0653">Protein transport</keyword>
<dbReference type="GO" id="GO:0015031">
    <property type="term" value="P:protein transport"/>
    <property type="evidence" value="ECO:0007669"/>
    <property type="project" value="UniProtKB-KW"/>
</dbReference>
<dbReference type="PANTHER" id="PTHR33909:SF1">
    <property type="entry name" value="SEC TRANSLOCON ACCESSORY COMPLEX SUBUNIT YAJC"/>
    <property type="match status" value="1"/>
</dbReference>
<evidence type="ECO:0000313" key="13">
    <source>
        <dbReference type="Proteomes" id="UP000001918"/>
    </source>
</evidence>
<feature type="transmembrane region" description="Helical" evidence="11">
    <location>
        <begin position="15"/>
        <end position="34"/>
    </location>
</feature>
<evidence type="ECO:0000313" key="12">
    <source>
        <dbReference type="EMBL" id="ACY97678.1"/>
    </source>
</evidence>
<evidence type="ECO:0000256" key="6">
    <source>
        <dbReference type="ARBA" id="ARBA00022927"/>
    </source>
</evidence>
<feature type="compositionally biased region" description="Acidic residues" evidence="10">
    <location>
        <begin position="99"/>
        <end position="114"/>
    </location>
</feature>
<evidence type="ECO:0000256" key="5">
    <source>
        <dbReference type="ARBA" id="ARBA00022692"/>
    </source>
</evidence>
<comment type="subcellular location">
    <subcellularLocation>
        <location evidence="1">Cell membrane</location>
        <topology evidence="1">Single-pass membrane protein</topology>
    </subcellularLocation>
</comment>
<dbReference type="GO" id="GO:0005886">
    <property type="term" value="C:plasma membrane"/>
    <property type="evidence" value="ECO:0007669"/>
    <property type="project" value="UniProtKB-SubCell"/>
</dbReference>
<keyword evidence="7 11" id="KW-1133">Transmembrane helix</keyword>